<dbReference type="RefSeq" id="WP_017867469.1">
    <property type="nucleotide sequence ID" value="NZ_BJYB01000017.1"/>
</dbReference>
<comment type="caution">
    <text evidence="3">The sequence shown here is derived from an EMBL/GenBank/DDBJ whole genome shotgun (WGS) entry which is preliminary data.</text>
</comment>
<feature type="domain" description="DUF4097" evidence="2">
    <location>
        <begin position="57"/>
        <end position="315"/>
    </location>
</feature>
<evidence type="ECO:0000256" key="1">
    <source>
        <dbReference type="SAM" id="MobiDB-lite"/>
    </source>
</evidence>
<dbReference type="Proteomes" id="UP000051886">
    <property type="component" value="Unassembled WGS sequence"/>
</dbReference>
<dbReference type="PATRIC" id="fig|449659.4.peg.1349"/>
<proteinExistence type="predicted"/>
<feature type="region of interest" description="Disordered" evidence="1">
    <location>
        <begin position="289"/>
        <end position="316"/>
    </location>
</feature>
<accession>A0A0R2LGL1</accession>
<dbReference type="InterPro" id="IPR025164">
    <property type="entry name" value="Toastrack_DUF4097"/>
</dbReference>
<dbReference type="OrthoDB" id="2317735at2"/>
<evidence type="ECO:0000259" key="2">
    <source>
        <dbReference type="Pfam" id="PF13349"/>
    </source>
</evidence>
<dbReference type="AlphaFoldDB" id="A0A0R2LGL1"/>
<sequence length="316" mass="34910">MKKTFKWGWILLVVGIVFLIIGGFAHGAKDVVFNNWRPMVYSTKADYHKNYGIDDFDQIDVSVSNADVKIRRGNDYQVKYNGRKSARPSVKVVNGRLTVRQKGSTQKNRFVGFRWFGNEKDVSNKVTVYVPDNVKLKKVRNLNNYGETHIKAISTDYLEAIGSEGALKLSNMNVDNANIEMRDSSEVRFENTNLLSGLVTSEDSDINVSNGALRRVEIQQEDGDVNMRNVALDGGKAELSDGDINLSESTVSHGYLITNDDGDNVLRNIKAGGYEVVNEDGDNSVFGKTSDGGNIHSGTSQNVITVKNSSGDNTVR</sequence>
<reference evidence="3 4" key="1">
    <citation type="journal article" date="2015" name="Genome Announc.">
        <title>Expanding the biotechnology potential of lactobacilli through comparative genomics of 213 strains and associated genera.</title>
        <authorList>
            <person name="Sun Z."/>
            <person name="Harris H.M."/>
            <person name="McCann A."/>
            <person name="Guo C."/>
            <person name="Argimon S."/>
            <person name="Zhang W."/>
            <person name="Yang X."/>
            <person name="Jeffery I.B."/>
            <person name="Cooney J.C."/>
            <person name="Kagawa T.F."/>
            <person name="Liu W."/>
            <person name="Song Y."/>
            <person name="Salvetti E."/>
            <person name="Wrobel A."/>
            <person name="Rasinkangas P."/>
            <person name="Parkhill J."/>
            <person name="Rea M.C."/>
            <person name="O'Sullivan O."/>
            <person name="Ritari J."/>
            <person name="Douillard F.P."/>
            <person name="Paul Ross R."/>
            <person name="Yang R."/>
            <person name="Briner A.E."/>
            <person name="Felis G.E."/>
            <person name="de Vos W.M."/>
            <person name="Barrangou R."/>
            <person name="Klaenhammer T.R."/>
            <person name="Caufield P.W."/>
            <person name="Cui Y."/>
            <person name="Zhang H."/>
            <person name="O'Toole P.W."/>
        </authorList>
    </citation>
    <scope>NUCLEOTIDE SEQUENCE [LARGE SCALE GENOMIC DNA]</scope>
    <source>
        <strain evidence="3 4">NBRC 103219</strain>
    </source>
</reference>
<evidence type="ECO:0000313" key="4">
    <source>
        <dbReference type="Proteomes" id="UP000051886"/>
    </source>
</evidence>
<gene>
    <name evidence="3" type="ORF">IV66_GL001331</name>
</gene>
<dbReference type="STRING" id="449659.IV66_GL001331"/>
<keyword evidence="4" id="KW-1185">Reference proteome</keyword>
<protein>
    <recommendedName>
        <fullName evidence="2">DUF4097 domain-containing protein</fullName>
    </recommendedName>
</protein>
<feature type="compositionally biased region" description="Polar residues" evidence="1">
    <location>
        <begin position="296"/>
        <end position="316"/>
    </location>
</feature>
<dbReference type="Pfam" id="PF13349">
    <property type="entry name" value="DUF4097"/>
    <property type="match status" value="1"/>
</dbReference>
<dbReference type="EMBL" id="JQCN01000018">
    <property type="protein sequence ID" value="KRO00657.1"/>
    <property type="molecule type" value="Genomic_DNA"/>
</dbReference>
<evidence type="ECO:0000313" key="3">
    <source>
        <dbReference type="EMBL" id="KRO00657.1"/>
    </source>
</evidence>
<name>A0A0R2LGL1_9LACO</name>
<organism evidence="3 4">
    <name type="scientific">Ligilactobacillus pobuzihii</name>
    <dbReference type="NCBI Taxonomy" id="449659"/>
    <lineage>
        <taxon>Bacteria</taxon>
        <taxon>Bacillati</taxon>
        <taxon>Bacillota</taxon>
        <taxon>Bacilli</taxon>
        <taxon>Lactobacillales</taxon>
        <taxon>Lactobacillaceae</taxon>
        <taxon>Ligilactobacillus</taxon>
    </lineage>
</organism>